<dbReference type="PANTHER" id="PTHR38590:SF1">
    <property type="entry name" value="BLL0828 PROTEIN"/>
    <property type="match status" value="1"/>
</dbReference>
<dbReference type="EMBL" id="JAUSVS010000005">
    <property type="protein sequence ID" value="MDQ0464924.1"/>
    <property type="molecule type" value="Genomic_DNA"/>
</dbReference>
<keyword evidence="2" id="KW-0255">Endonuclease</keyword>
<dbReference type="RefSeq" id="WP_307349934.1">
    <property type="nucleotide sequence ID" value="NZ_JAUSVS010000005.1"/>
</dbReference>
<organism evidence="2 3">
    <name type="scientific">Caulobacter ginsengisoli</name>
    <dbReference type="NCBI Taxonomy" id="400775"/>
    <lineage>
        <taxon>Bacteria</taxon>
        <taxon>Pseudomonadati</taxon>
        <taxon>Pseudomonadota</taxon>
        <taxon>Alphaproteobacteria</taxon>
        <taxon>Caulobacterales</taxon>
        <taxon>Caulobacteraceae</taxon>
        <taxon>Caulobacter</taxon>
    </lineage>
</organism>
<comment type="caution">
    <text evidence="2">The sequence shown here is derived from an EMBL/GenBank/DDBJ whole genome shotgun (WGS) entry which is preliminary data.</text>
</comment>
<dbReference type="CDD" id="cd01038">
    <property type="entry name" value="Endonuclease_DUF559"/>
    <property type="match status" value="1"/>
</dbReference>
<keyword evidence="2" id="KW-0378">Hydrolase</keyword>
<reference evidence="2 3" key="1">
    <citation type="submission" date="2023-07" db="EMBL/GenBank/DDBJ databases">
        <title>Genomic Encyclopedia of Type Strains, Phase IV (KMG-IV): sequencing the most valuable type-strain genomes for metagenomic binning, comparative biology and taxonomic classification.</title>
        <authorList>
            <person name="Goeker M."/>
        </authorList>
    </citation>
    <scope>NUCLEOTIDE SEQUENCE [LARGE SCALE GENOMIC DNA]</scope>
    <source>
        <strain evidence="2 3">DSM 18695</strain>
    </source>
</reference>
<keyword evidence="2" id="KW-0540">Nuclease</keyword>
<dbReference type="SUPFAM" id="SSF52980">
    <property type="entry name" value="Restriction endonuclease-like"/>
    <property type="match status" value="1"/>
</dbReference>
<evidence type="ECO:0000313" key="3">
    <source>
        <dbReference type="Proteomes" id="UP001228905"/>
    </source>
</evidence>
<gene>
    <name evidence="2" type="ORF">QO010_002708</name>
</gene>
<dbReference type="InterPro" id="IPR047216">
    <property type="entry name" value="Endonuclease_DUF559_bact"/>
</dbReference>
<protein>
    <submittedName>
        <fullName evidence="2">Very-short-patch-repair endonuclease</fullName>
    </submittedName>
</protein>
<evidence type="ECO:0000313" key="2">
    <source>
        <dbReference type="EMBL" id="MDQ0464924.1"/>
    </source>
</evidence>
<dbReference type="Pfam" id="PF04480">
    <property type="entry name" value="DUF559"/>
    <property type="match status" value="1"/>
</dbReference>
<accession>A0ABU0IV57</accession>
<dbReference type="InterPro" id="IPR011335">
    <property type="entry name" value="Restrct_endonuc-II-like"/>
</dbReference>
<dbReference type="Gene3D" id="3.40.960.10">
    <property type="entry name" value="VSR Endonuclease"/>
    <property type="match status" value="1"/>
</dbReference>
<name>A0ABU0IV57_9CAUL</name>
<sequence length="128" mass="14757">MKARPRTLKFAQHLRRNLSLPEGLLWELLKGRKTGGLKFRRQHPVGSYILDFFCAELRLAVEIDGQQHTYAAQIEHDRARDAWLAERGIRVLRFPADHVLENAAAVAELIALEAGPPRSEPRVTWWIR</sequence>
<dbReference type="Proteomes" id="UP001228905">
    <property type="component" value="Unassembled WGS sequence"/>
</dbReference>
<evidence type="ECO:0000259" key="1">
    <source>
        <dbReference type="Pfam" id="PF04480"/>
    </source>
</evidence>
<dbReference type="GO" id="GO:0004519">
    <property type="term" value="F:endonuclease activity"/>
    <property type="evidence" value="ECO:0007669"/>
    <property type="project" value="UniProtKB-KW"/>
</dbReference>
<proteinExistence type="predicted"/>
<dbReference type="PANTHER" id="PTHR38590">
    <property type="entry name" value="BLL0828 PROTEIN"/>
    <property type="match status" value="1"/>
</dbReference>
<dbReference type="InterPro" id="IPR007569">
    <property type="entry name" value="DUF559"/>
</dbReference>
<keyword evidence="3" id="KW-1185">Reference proteome</keyword>
<feature type="domain" description="DUF559" evidence="1">
    <location>
        <begin position="8"/>
        <end position="111"/>
    </location>
</feature>